<evidence type="ECO:0000313" key="6">
    <source>
        <dbReference type="EMBL" id="PPK84766.1"/>
    </source>
</evidence>
<dbReference type="PANTHER" id="PTHR43630">
    <property type="entry name" value="POLY-BETA-1,6-N-ACETYL-D-GLUCOSAMINE SYNTHASE"/>
    <property type="match status" value="1"/>
</dbReference>
<gene>
    <name evidence="6" type="ORF">CLV84_3930</name>
</gene>
<evidence type="ECO:0000256" key="4">
    <source>
        <dbReference type="SAM" id="Phobius"/>
    </source>
</evidence>
<evidence type="ECO:0000256" key="2">
    <source>
        <dbReference type="ARBA" id="ARBA00022676"/>
    </source>
</evidence>
<name>A0A2S6I1D6_9BACT</name>
<keyword evidence="4" id="KW-0812">Transmembrane</keyword>
<evidence type="ECO:0000256" key="1">
    <source>
        <dbReference type="ARBA" id="ARBA00006739"/>
    </source>
</evidence>
<dbReference type="GO" id="GO:0016757">
    <property type="term" value="F:glycosyltransferase activity"/>
    <property type="evidence" value="ECO:0007669"/>
    <property type="project" value="UniProtKB-KW"/>
</dbReference>
<evidence type="ECO:0000313" key="7">
    <source>
        <dbReference type="Proteomes" id="UP000237662"/>
    </source>
</evidence>
<dbReference type="Proteomes" id="UP000237662">
    <property type="component" value="Unassembled WGS sequence"/>
</dbReference>
<keyword evidence="7" id="KW-1185">Reference proteome</keyword>
<evidence type="ECO:0000256" key="3">
    <source>
        <dbReference type="ARBA" id="ARBA00022679"/>
    </source>
</evidence>
<evidence type="ECO:0000259" key="5">
    <source>
        <dbReference type="Pfam" id="PF00535"/>
    </source>
</evidence>
<dbReference type="EMBL" id="PTJC01000007">
    <property type="protein sequence ID" value="PPK84766.1"/>
    <property type="molecule type" value="Genomic_DNA"/>
</dbReference>
<protein>
    <submittedName>
        <fullName evidence="6">Cellulose synthase/poly-beta-1,6-N-acetylglucosamine synthase-like glycosyltransferase</fullName>
    </submittedName>
</protein>
<dbReference type="InterPro" id="IPR029044">
    <property type="entry name" value="Nucleotide-diphossugar_trans"/>
</dbReference>
<feature type="transmembrane region" description="Helical" evidence="4">
    <location>
        <begin position="299"/>
        <end position="316"/>
    </location>
</feature>
<keyword evidence="4" id="KW-0472">Membrane</keyword>
<feature type="domain" description="Glycosyltransferase 2-like" evidence="5">
    <location>
        <begin position="38"/>
        <end position="167"/>
    </location>
</feature>
<comment type="similarity">
    <text evidence="1">Belongs to the glycosyltransferase 2 family.</text>
</comment>
<dbReference type="SUPFAM" id="SSF53448">
    <property type="entry name" value="Nucleotide-diphospho-sugar transferases"/>
    <property type="match status" value="1"/>
</dbReference>
<feature type="transmembrane region" description="Helical" evidence="4">
    <location>
        <begin position="273"/>
        <end position="293"/>
    </location>
</feature>
<comment type="caution">
    <text evidence="6">The sequence shown here is derived from an EMBL/GenBank/DDBJ whole genome shotgun (WGS) entry which is preliminary data.</text>
</comment>
<organism evidence="6 7">
    <name type="scientific">Neolewinella xylanilytica</name>
    <dbReference type="NCBI Taxonomy" id="1514080"/>
    <lineage>
        <taxon>Bacteria</taxon>
        <taxon>Pseudomonadati</taxon>
        <taxon>Bacteroidota</taxon>
        <taxon>Saprospiria</taxon>
        <taxon>Saprospirales</taxon>
        <taxon>Lewinellaceae</taxon>
        <taxon>Neolewinella</taxon>
    </lineage>
</organism>
<dbReference type="PANTHER" id="PTHR43630:SF1">
    <property type="entry name" value="POLY-BETA-1,6-N-ACETYL-D-GLUCOSAMINE SYNTHASE"/>
    <property type="match status" value="1"/>
</dbReference>
<dbReference type="RefSeq" id="WP_104421484.1">
    <property type="nucleotide sequence ID" value="NZ_PTJC01000007.1"/>
</dbReference>
<dbReference type="AlphaFoldDB" id="A0A2S6I1D6"/>
<accession>A0A2S6I1D6</accession>
<dbReference type="Pfam" id="PF00535">
    <property type="entry name" value="Glycos_transf_2"/>
    <property type="match status" value="1"/>
</dbReference>
<sequence length="364" mass="40138">MLTLLLVALTVQVAAWLFIFYRALDPAPGPASHEQPVSVLVCFHNEAATLEACLRSILTQRHSAFELLAVDDNSTDGSGDIAAKLAGEDDRLRIIDPGDTNPGKRDALRAGLRAANHDIVLLTDADCIAASDEWLTRMTAPLAQSDEVVLGCAPLRGGRSLLAAWQRYEATHVALHYQGLARRGYPYMAVGRNLAYQRTFFRRAGGFPGPDNLPGGDDDLIVGYYSRARTTARVTEPAAWTFSTPVPTLVGYIKQKLRHQSVGLHYRGAHQALLVGLALSHGLFYLTGFFLLFTAVWKWALLAYALRALVVAATFWRKPVRQFLGGDAGVLFFLKLPMILVFDLLYSWHYVFLLTASFSSSKSW</sequence>
<reference evidence="6 7" key="1">
    <citation type="submission" date="2018-02" db="EMBL/GenBank/DDBJ databases">
        <title>Genomic Encyclopedia of Archaeal and Bacterial Type Strains, Phase II (KMG-II): from individual species to whole genera.</title>
        <authorList>
            <person name="Goeker M."/>
        </authorList>
    </citation>
    <scope>NUCLEOTIDE SEQUENCE [LARGE SCALE GENOMIC DNA]</scope>
    <source>
        <strain evidence="6 7">DSM 29526</strain>
    </source>
</reference>
<keyword evidence="4" id="KW-1133">Transmembrane helix</keyword>
<feature type="transmembrane region" description="Helical" evidence="4">
    <location>
        <begin position="328"/>
        <end position="348"/>
    </location>
</feature>
<proteinExistence type="inferred from homology"/>
<dbReference type="InterPro" id="IPR001173">
    <property type="entry name" value="Glyco_trans_2-like"/>
</dbReference>
<keyword evidence="2" id="KW-0328">Glycosyltransferase</keyword>
<dbReference type="OrthoDB" id="9800276at2"/>
<keyword evidence="3 6" id="KW-0808">Transferase</keyword>
<dbReference type="Gene3D" id="3.90.550.10">
    <property type="entry name" value="Spore Coat Polysaccharide Biosynthesis Protein SpsA, Chain A"/>
    <property type="match status" value="1"/>
</dbReference>